<proteinExistence type="predicted"/>
<gene>
    <name evidence="2" type="ORF">NG800_007080</name>
</gene>
<sequence length="138" mass="15998">MEIFDIIIPILITGGAFMVFGILLMILFFLIDWLLPRTSFFIIDKVLLFGTFSLQLGVFLFLSALAGLSLSMAIDGLFAGEYILNFNRIGSSKTIITWEDRPFRFVFQTVVFIGFSAWIIRYLIKMFRDVYQKNRQKN</sequence>
<dbReference type="RefSeq" id="WP_063969055.1">
    <property type="nucleotide sequence ID" value="NZ_JAMXLT020000010.1"/>
</dbReference>
<accession>A0ABU4JG52</accession>
<feature type="transmembrane region" description="Helical" evidence="1">
    <location>
        <begin position="6"/>
        <end position="35"/>
    </location>
</feature>
<keyword evidence="1" id="KW-0472">Membrane</keyword>
<protein>
    <submittedName>
        <fullName evidence="2">Uncharacterized protein</fullName>
    </submittedName>
</protein>
<keyword evidence="1" id="KW-0812">Transmembrane</keyword>
<name>A0ABU4JG52_9FLAO</name>
<reference evidence="2 3" key="1">
    <citation type="submission" date="2023-11" db="EMBL/GenBank/DDBJ databases">
        <title>First isolation, identification, and characterization of non-pathogenic Epilithonimonas ginsengisoli isolated from diseased farmed rainbow trout (Oncorhynchus mykiss) in Chile.</title>
        <authorList>
            <person name="Miranda C.D."/>
            <person name="Irgang R."/>
            <person name="Concha C."/>
            <person name="Rojas R."/>
            <person name="Avendano R."/>
        </authorList>
    </citation>
    <scope>NUCLEOTIDE SEQUENCE [LARGE SCALE GENOMIC DNA]</scope>
    <source>
        <strain evidence="2 3">FP99</strain>
    </source>
</reference>
<evidence type="ECO:0000256" key="1">
    <source>
        <dbReference type="SAM" id="Phobius"/>
    </source>
</evidence>
<comment type="caution">
    <text evidence="2">The sequence shown here is derived from an EMBL/GenBank/DDBJ whole genome shotgun (WGS) entry which is preliminary data.</text>
</comment>
<evidence type="ECO:0000313" key="2">
    <source>
        <dbReference type="EMBL" id="MDW8548667.1"/>
    </source>
</evidence>
<feature type="transmembrane region" description="Helical" evidence="1">
    <location>
        <begin position="47"/>
        <end position="74"/>
    </location>
</feature>
<evidence type="ECO:0000313" key="3">
    <source>
        <dbReference type="Proteomes" id="UP001204439"/>
    </source>
</evidence>
<organism evidence="2 3">
    <name type="scientific">Epilithonimonas ginsengisoli</name>
    <dbReference type="NCBI Taxonomy" id="1245592"/>
    <lineage>
        <taxon>Bacteria</taxon>
        <taxon>Pseudomonadati</taxon>
        <taxon>Bacteroidota</taxon>
        <taxon>Flavobacteriia</taxon>
        <taxon>Flavobacteriales</taxon>
        <taxon>Weeksellaceae</taxon>
        <taxon>Chryseobacterium group</taxon>
        <taxon>Epilithonimonas</taxon>
    </lineage>
</organism>
<feature type="transmembrane region" description="Helical" evidence="1">
    <location>
        <begin position="105"/>
        <end position="124"/>
    </location>
</feature>
<keyword evidence="3" id="KW-1185">Reference proteome</keyword>
<keyword evidence="1" id="KW-1133">Transmembrane helix</keyword>
<dbReference type="Proteomes" id="UP001204439">
    <property type="component" value="Unassembled WGS sequence"/>
</dbReference>
<dbReference type="EMBL" id="JAMXLT020000010">
    <property type="protein sequence ID" value="MDW8548667.1"/>
    <property type="molecule type" value="Genomic_DNA"/>
</dbReference>